<evidence type="ECO:0000256" key="1">
    <source>
        <dbReference type="ARBA" id="ARBA00009477"/>
    </source>
</evidence>
<dbReference type="SUPFAM" id="SSF111369">
    <property type="entry name" value="HlyD-like secretion proteins"/>
    <property type="match status" value="1"/>
</dbReference>
<dbReference type="Gene3D" id="2.40.50.100">
    <property type="match status" value="1"/>
</dbReference>
<dbReference type="NCBIfam" id="TIGR01730">
    <property type="entry name" value="RND_mfp"/>
    <property type="match status" value="1"/>
</dbReference>
<sequence length="279" mass="30015">MRTRAAALAALSLGIAGAVSAQQDYGRVGLESLGSSFRGIVECNAALDLAFATGGIVAEIPVAEGETVDAGTVLIRLDQRIEEIETERRRALWEDMSEAASVESQILLAEEQVAAAERIFEQSRGISLEELQNRRLTLELLLAKRTQLANAKIIQELDYQTARAALARRTLAAPAPGTVAEILRDPGESVQASDTVLRLCDTSRLFATINLPARRATRLHEGETLTLDTEDRGRISARVAFLSPVIDPASGLQRVRLELLSPPAGLKPGATLALELDTE</sequence>
<feature type="coiled-coil region" evidence="2">
    <location>
        <begin position="74"/>
        <end position="119"/>
    </location>
</feature>
<dbReference type="InterPro" id="IPR006143">
    <property type="entry name" value="RND_pump_MFP"/>
</dbReference>
<dbReference type="STRING" id="871652.SAMN04515673_1102"/>
<keyword evidence="5" id="KW-1185">Reference proteome</keyword>
<dbReference type="Gene3D" id="2.40.30.170">
    <property type="match status" value="1"/>
</dbReference>
<proteinExistence type="inferred from homology"/>
<feature type="signal peptide" evidence="3">
    <location>
        <begin position="1"/>
        <end position="21"/>
    </location>
</feature>
<dbReference type="RefSeq" id="WP_092081640.1">
    <property type="nucleotide sequence ID" value="NZ_FOYI01000010.1"/>
</dbReference>
<evidence type="ECO:0000256" key="2">
    <source>
        <dbReference type="SAM" id="Coils"/>
    </source>
</evidence>
<dbReference type="PANTHER" id="PTHR30469">
    <property type="entry name" value="MULTIDRUG RESISTANCE PROTEIN MDTA"/>
    <property type="match status" value="1"/>
</dbReference>
<evidence type="ECO:0000313" key="4">
    <source>
        <dbReference type="EMBL" id="SFR15467.1"/>
    </source>
</evidence>
<dbReference type="PANTHER" id="PTHR30469:SF15">
    <property type="entry name" value="HLYD FAMILY OF SECRETION PROTEINS"/>
    <property type="match status" value="1"/>
</dbReference>
<protein>
    <submittedName>
        <fullName evidence="4">RND family efflux transporter, MFP subunit</fullName>
    </submittedName>
</protein>
<keyword evidence="3" id="KW-0732">Signal</keyword>
<dbReference type="GO" id="GO:0015562">
    <property type="term" value="F:efflux transmembrane transporter activity"/>
    <property type="evidence" value="ECO:0007669"/>
    <property type="project" value="TreeGrafter"/>
</dbReference>
<accession>A0A1I6ECV2</accession>
<dbReference type="OrthoDB" id="9813967at2"/>
<organism evidence="4 5">
    <name type="scientific">Poseidonocella sedimentorum</name>
    <dbReference type="NCBI Taxonomy" id="871652"/>
    <lineage>
        <taxon>Bacteria</taxon>
        <taxon>Pseudomonadati</taxon>
        <taxon>Pseudomonadota</taxon>
        <taxon>Alphaproteobacteria</taxon>
        <taxon>Rhodobacterales</taxon>
        <taxon>Roseobacteraceae</taxon>
        <taxon>Poseidonocella</taxon>
    </lineage>
</organism>
<gene>
    <name evidence="4" type="ORF">SAMN04515673_1102</name>
</gene>
<keyword evidence="2" id="KW-0175">Coiled coil</keyword>
<name>A0A1I6ECV2_9RHOB</name>
<feature type="chain" id="PRO_5011578807" evidence="3">
    <location>
        <begin position="22"/>
        <end position="279"/>
    </location>
</feature>
<dbReference type="GO" id="GO:1990281">
    <property type="term" value="C:efflux pump complex"/>
    <property type="evidence" value="ECO:0007669"/>
    <property type="project" value="TreeGrafter"/>
</dbReference>
<evidence type="ECO:0000256" key="3">
    <source>
        <dbReference type="SAM" id="SignalP"/>
    </source>
</evidence>
<dbReference type="AlphaFoldDB" id="A0A1I6ECV2"/>
<evidence type="ECO:0000313" key="5">
    <source>
        <dbReference type="Proteomes" id="UP000199302"/>
    </source>
</evidence>
<comment type="similarity">
    <text evidence="1">Belongs to the membrane fusion protein (MFP) (TC 8.A.1) family.</text>
</comment>
<dbReference type="Proteomes" id="UP000199302">
    <property type="component" value="Unassembled WGS sequence"/>
</dbReference>
<dbReference type="EMBL" id="FOYI01000010">
    <property type="protein sequence ID" value="SFR15467.1"/>
    <property type="molecule type" value="Genomic_DNA"/>
</dbReference>
<reference evidence="4 5" key="1">
    <citation type="submission" date="2016-10" db="EMBL/GenBank/DDBJ databases">
        <authorList>
            <person name="de Groot N.N."/>
        </authorList>
    </citation>
    <scope>NUCLEOTIDE SEQUENCE [LARGE SCALE GENOMIC DNA]</scope>
    <source>
        <strain evidence="5">KMM 9023,NRIC 0796,JCM 17311,KCTC 23692</strain>
    </source>
</reference>